<dbReference type="PANTHER" id="PTHR19957">
    <property type="entry name" value="SYNTAXIN"/>
    <property type="match status" value="1"/>
</dbReference>
<dbReference type="SUPFAM" id="SSF58038">
    <property type="entry name" value="SNARE fusion complex"/>
    <property type="match status" value="1"/>
</dbReference>
<dbReference type="PANTHER" id="PTHR19957:SF3">
    <property type="entry name" value="SYNTAXIN-5"/>
    <property type="match status" value="1"/>
</dbReference>
<dbReference type="EMBL" id="ASPP01000102">
    <property type="protein sequence ID" value="ETO36965.1"/>
    <property type="molecule type" value="Genomic_DNA"/>
</dbReference>
<dbReference type="Pfam" id="PF05739">
    <property type="entry name" value="SNARE"/>
    <property type="match status" value="1"/>
</dbReference>
<dbReference type="GO" id="GO:0006888">
    <property type="term" value="P:endoplasmic reticulum to Golgi vesicle-mediated transport"/>
    <property type="evidence" value="ECO:0007669"/>
    <property type="project" value="TreeGrafter"/>
</dbReference>
<accession>X6PEQ3</accession>
<evidence type="ECO:0000256" key="3">
    <source>
        <dbReference type="ARBA" id="ARBA00022692"/>
    </source>
</evidence>
<dbReference type="InterPro" id="IPR045242">
    <property type="entry name" value="Syntaxin"/>
</dbReference>
<dbReference type="GO" id="GO:0006886">
    <property type="term" value="P:intracellular protein transport"/>
    <property type="evidence" value="ECO:0007669"/>
    <property type="project" value="TreeGrafter"/>
</dbReference>
<gene>
    <name evidence="10" type="ORF">RFI_00099</name>
</gene>
<sequence length="127" mass="14619">MDQHHLNGNEDNRNPNVSSLSSHPQQSQILTEMHHEYNESRAIEAQNVERQLTKVAHMMTQLADLVEAQRHTIIHININTDESIAHVEGAIEQLQKYLAHLSGNRWLMIKVFAILIFIAIIFFVFIA</sequence>
<evidence type="ECO:0000256" key="1">
    <source>
        <dbReference type="ARBA" id="ARBA00004211"/>
    </source>
</evidence>
<keyword evidence="5" id="KW-0175">Coiled coil</keyword>
<dbReference type="Proteomes" id="UP000023152">
    <property type="component" value="Unassembled WGS sequence"/>
</dbReference>
<dbReference type="GO" id="GO:0006906">
    <property type="term" value="P:vesicle fusion"/>
    <property type="evidence" value="ECO:0007669"/>
    <property type="project" value="TreeGrafter"/>
</dbReference>
<keyword evidence="11" id="KW-1185">Reference proteome</keyword>
<keyword evidence="2" id="KW-0813">Transport</keyword>
<evidence type="ECO:0000256" key="6">
    <source>
        <dbReference type="ARBA" id="ARBA00023136"/>
    </source>
</evidence>
<dbReference type="GO" id="GO:0000149">
    <property type="term" value="F:SNARE binding"/>
    <property type="evidence" value="ECO:0007669"/>
    <property type="project" value="TreeGrafter"/>
</dbReference>
<feature type="domain" description="T-SNARE coiled-coil homology" evidence="9">
    <location>
        <begin position="35"/>
        <end position="97"/>
    </location>
</feature>
<keyword evidence="4 8" id="KW-1133">Transmembrane helix</keyword>
<dbReference type="PROSITE" id="PS50192">
    <property type="entry name" value="T_SNARE"/>
    <property type="match status" value="1"/>
</dbReference>
<evidence type="ECO:0000256" key="5">
    <source>
        <dbReference type="ARBA" id="ARBA00023054"/>
    </source>
</evidence>
<protein>
    <recommendedName>
        <fullName evidence="9">t-SNARE coiled-coil homology domain-containing protein</fullName>
    </recommendedName>
</protein>
<dbReference type="OMA" id="IIHININ"/>
<dbReference type="GO" id="GO:0000139">
    <property type="term" value="C:Golgi membrane"/>
    <property type="evidence" value="ECO:0007669"/>
    <property type="project" value="TreeGrafter"/>
</dbReference>
<dbReference type="AlphaFoldDB" id="X6PEQ3"/>
<dbReference type="GO" id="GO:0005484">
    <property type="term" value="F:SNAP receptor activity"/>
    <property type="evidence" value="ECO:0007669"/>
    <property type="project" value="TreeGrafter"/>
</dbReference>
<dbReference type="Gene3D" id="1.20.5.110">
    <property type="match status" value="1"/>
</dbReference>
<evidence type="ECO:0000256" key="2">
    <source>
        <dbReference type="ARBA" id="ARBA00022448"/>
    </source>
</evidence>
<keyword evidence="3 8" id="KW-0812">Transmembrane</keyword>
<evidence type="ECO:0000313" key="11">
    <source>
        <dbReference type="Proteomes" id="UP000023152"/>
    </source>
</evidence>
<evidence type="ECO:0000256" key="7">
    <source>
        <dbReference type="SAM" id="MobiDB-lite"/>
    </source>
</evidence>
<feature type="compositionally biased region" description="Polar residues" evidence="7">
    <location>
        <begin position="14"/>
        <end position="30"/>
    </location>
</feature>
<feature type="transmembrane region" description="Helical" evidence="8">
    <location>
        <begin position="106"/>
        <end position="126"/>
    </location>
</feature>
<dbReference type="OrthoDB" id="421009at2759"/>
<dbReference type="InterPro" id="IPR000727">
    <property type="entry name" value="T_SNARE_dom"/>
</dbReference>
<evidence type="ECO:0000256" key="8">
    <source>
        <dbReference type="SAM" id="Phobius"/>
    </source>
</evidence>
<feature type="compositionally biased region" description="Basic and acidic residues" evidence="7">
    <location>
        <begin position="1"/>
        <end position="13"/>
    </location>
</feature>
<evidence type="ECO:0000313" key="10">
    <source>
        <dbReference type="EMBL" id="ETO36965.1"/>
    </source>
</evidence>
<keyword evidence="6 8" id="KW-0472">Membrane</keyword>
<organism evidence="10 11">
    <name type="scientific">Reticulomyxa filosa</name>
    <dbReference type="NCBI Taxonomy" id="46433"/>
    <lineage>
        <taxon>Eukaryota</taxon>
        <taxon>Sar</taxon>
        <taxon>Rhizaria</taxon>
        <taxon>Retaria</taxon>
        <taxon>Foraminifera</taxon>
        <taxon>Monothalamids</taxon>
        <taxon>Reticulomyxidae</taxon>
        <taxon>Reticulomyxa</taxon>
    </lineage>
</organism>
<dbReference type="GO" id="GO:0031201">
    <property type="term" value="C:SNARE complex"/>
    <property type="evidence" value="ECO:0007669"/>
    <property type="project" value="TreeGrafter"/>
</dbReference>
<feature type="region of interest" description="Disordered" evidence="7">
    <location>
        <begin position="1"/>
        <end position="33"/>
    </location>
</feature>
<comment type="subcellular location">
    <subcellularLocation>
        <location evidence="1">Membrane</location>
        <topology evidence="1">Single-pass type IV membrane protein</topology>
    </subcellularLocation>
</comment>
<evidence type="ECO:0000259" key="9">
    <source>
        <dbReference type="PROSITE" id="PS50192"/>
    </source>
</evidence>
<dbReference type="GO" id="GO:0048278">
    <property type="term" value="P:vesicle docking"/>
    <property type="evidence" value="ECO:0007669"/>
    <property type="project" value="TreeGrafter"/>
</dbReference>
<evidence type="ECO:0000256" key="4">
    <source>
        <dbReference type="ARBA" id="ARBA00022989"/>
    </source>
</evidence>
<comment type="caution">
    <text evidence="10">The sequence shown here is derived from an EMBL/GenBank/DDBJ whole genome shotgun (WGS) entry which is preliminary data.</text>
</comment>
<proteinExistence type="predicted"/>
<reference evidence="10 11" key="1">
    <citation type="journal article" date="2013" name="Curr. Biol.">
        <title>The Genome of the Foraminiferan Reticulomyxa filosa.</title>
        <authorList>
            <person name="Glockner G."/>
            <person name="Hulsmann N."/>
            <person name="Schleicher M."/>
            <person name="Noegel A.A."/>
            <person name="Eichinger L."/>
            <person name="Gallinger C."/>
            <person name="Pawlowski J."/>
            <person name="Sierra R."/>
            <person name="Euteneuer U."/>
            <person name="Pillet L."/>
            <person name="Moustafa A."/>
            <person name="Platzer M."/>
            <person name="Groth M."/>
            <person name="Szafranski K."/>
            <person name="Schliwa M."/>
        </authorList>
    </citation>
    <scope>NUCLEOTIDE SEQUENCE [LARGE SCALE GENOMIC DNA]</scope>
</reference>
<name>X6PEQ3_RETFI</name>